<feature type="compositionally biased region" description="Basic and acidic residues" evidence="1">
    <location>
        <begin position="487"/>
        <end position="497"/>
    </location>
</feature>
<evidence type="ECO:0000256" key="1">
    <source>
        <dbReference type="SAM" id="MobiDB-lite"/>
    </source>
</evidence>
<reference evidence="2" key="1">
    <citation type="journal article" date="2020" name="Stud. Mycol.">
        <title>101 Dothideomycetes genomes: a test case for predicting lifestyles and emergence of pathogens.</title>
        <authorList>
            <person name="Haridas S."/>
            <person name="Albert R."/>
            <person name="Binder M."/>
            <person name="Bloem J."/>
            <person name="Labutti K."/>
            <person name="Salamov A."/>
            <person name="Andreopoulos B."/>
            <person name="Baker S."/>
            <person name="Barry K."/>
            <person name="Bills G."/>
            <person name="Bluhm B."/>
            <person name="Cannon C."/>
            <person name="Castanera R."/>
            <person name="Culley D."/>
            <person name="Daum C."/>
            <person name="Ezra D."/>
            <person name="Gonzalez J."/>
            <person name="Henrissat B."/>
            <person name="Kuo A."/>
            <person name="Liang C."/>
            <person name="Lipzen A."/>
            <person name="Lutzoni F."/>
            <person name="Magnuson J."/>
            <person name="Mondo S."/>
            <person name="Nolan M."/>
            <person name="Ohm R."/>
            <person name="Pangilinan J."/>
            <person name="Park H.-J."/>
            <person name="Ramirez L."/>
            <person name="Alfaro M."/>
            <person name="Sun H."/>
            <person name="Tritt A."/>
            <person name="Yoshinaga Y."/>
            <person name="Zwiers L.-H."/>
            <person name="Turgeon B."/>
            <person name="Goodwin S."/>
            <person name="Spatafora J."/>
            <person name="Crous P."/>
            <person name="Grigoriev I."/>
        </authorList>
    </citation>
    <scope>NUCLEOTIDE SEQUENCE</scope>
    <source>
        <strain evidence="2">CBS 133067</strain>
    </source>
</reference>
<feature type="region of interest" description="Disordered" evidence="1">
    <location>
        <begin position="476"/>
        <end position="601"/>
    </location>
</feature>
<gene>
    <name evidence="2" type="ORF">NA57DRAFT_74915</name>
</gene>
<feature type="compositionally biased region" description="Basic and acidic residues" evidence="1">
    <location>
        <begin position="526"/>
        <end position="535"/>
    </location>
</feature>
<evidence type="ECO:0000313" key="2">
    <source>
        <dbReference type="EMBL" id="KAF2099415.1"/>
    </source>
</evidence>
<feature type="compositionally biased region" description="Basic and acidic residues" evidence="1">
    <location>
        <begin position="542"/>
        <end position="585"/>
    </location>
</feature>
<dbReference type="Proteomes" id="UP000799772">
    <property type="component" value="Unassembled WGS sequence"/>
</dbReference>
<feature type="region of interest" description="Disordered" evidence="1">
    <location>
        <begin position="415"/>
        <end position="439"/>
    </location>
</feature>
<comment type="caution">
    <text evidence="2">The sequence shown here is derived from an EMBL/GenBank/DDBJ whole genome shotgun (WGS) entry which is preliminary data.</text>
</comment>
<keyword evidence="3" id="KW-1185">Reference proteome</keyword>
<evidence type="ECO:0008006" key="4">
    <source>
        <dbReference type="Google" id="ProtNLM"/>
    </source>
</evidence>
<proteinExistence type="predicted"/>
<dbReference type="AlphaFoldDB" id="A0A9P4M6Y6"/>
<evidence type="ECO:0000313" key="3">
    <source>
        <dbReference type="Proteomes" id="UP000799772"/>
    </source>
</evidence>
<feature type="region of interest" description="Disordered" evidence="1">
    <location>
        <begin position="37"/>
        <end position="69"/>
    </location>
</feature>
<feature type="compositionally biased region" description="Low complexity" evidence="1">
    <location>
        <begin position="51"/>
        <end position="66"/>
    </location>
</feature>
<protein>
    <recommendedName>
        <fullName evidence="4">Peroxin/Ferlin domain-containing protein</fullName>
    </recommendedName>
</protein>
<sequence length="601" mass="67993">MSILTQNLSLFHTDTANPGDTYDHEIQLVDHTKPRVEEGGTELSQAPTAQPEPETPISPTESATSPLSQKWTRGSLHAELTKRKYRKWQEERVVEAASPTKPSTVNVEEEPSASPADSQPETPQHLPSKRDTFRTTRHAVKDSIKDAIRGPRSKHVHTHAASTYDVLYENQRGMFCFGNPRFSSNSLLNFDPPAWQTATSHPSPVDITNAQLPDPSWVWAEGWKSWYVDMSGDVDEEGWRYSFAFGQRGRFSWHGTHPWFHSFVRRRRWVRLRVRKGHPLSGEKAPKTMHEAHMLTAEYFTIHNAERGPSPDRDSYTVDTKRQSVATSKRWSAVGGEDEPPIEEVEIRDISTLLKRLRKAPIDREKVTDVRTFLEQGGEELFYLAESMHEMMSLLVFQSSRQQLLTMLLKKYEDATEEQKKENRKKKKEKEKEISAGDQSMIEKNVENLRRAVEAANEECKRLEYWSDMRDVVRDGEVNDAADEPEGWDKSGADSRDAMSPCDSDDEGDNKSPVGKTTIFADDVDDGKGEGERFDGSYVDYIARKNADTPKVSHEDETPSAEEVKSPDEEHPYDPAVADEHHEPGEGSGGQGMPDSGDGVD</sequence>
<feature type="region of interest" description="Disordered" evidence="1">
    <location>
        <begin position="91"/>
        <end position="145"/>
    </location>
</feature>
<feature type="compositionally biased region" description="Basic and acidic residues" evidence="1">
    <location>
        <begin position="128"/>
        <end position="145"/>
    </location>
</feature>
<organism evidence="2 3">
    <name type="scientific">Rhizodiscina lignyota</name>
    <dbReference type="NCBI Taxonomy" id="1504668"/>
    <lineage>
        <taxon>Eukaryota</taxon>
        <taxon>Fungi</taxon>
        <taxon>Dikarya</taxon>
        <taxon>Ascomycota</taxon>
        <taxon>Pezizomycotina</taxon>
        <taxon>Dothideomycetes</taxon>
        <taxon>Pleosporomycetidae</taxon>
        <taxon>Aulographales</taxon>
        <taxon>Rhizodiscinaceae</taxon>
        <taxon>Rhizodiscina</taxon>
    </lineage>
</organism>
<dbReference type="EMBL" id="ML978125">
    <property type="protein sequence ID" value="KAF2099415.1"/>
    <property type="molecule type" value="Genomic_DNA"/>
</dbReference>
<name>A0A9P4M6Y6_9PEZI</name>
<accession>A0A9P4M6Y6</accession>
<dbReference type="OrthoDB" id="72441at2759"/>